<proteinExistence type="predicted"/>
<dbReference type="Proteomes" id="UP001430953">
    <property type="component" value="Unassembled WGS sequence"/>
</dbReference>
<reference evidence="1 2" key="1">
    <citation type="submission" date="2023-03" db="EMBL/GenBank/DDBJ databases">
        <title>High recombination rates correlate with genetic variation in Cardiocondyla obscurior ants.</title>
        <authorList>
            <person name="Errbii M."/>
        </authorList>
    </citation>
    <scope>NUCLEOTIDE SEQUENCE [LARGE SCALE GENOMIC DNA]</scope>
    <source>
        <strain evidence="1">Alpha-2009</strain>
        <tissue evidence="1">Whole body</tissue>
    </source>
</reference>
<comment type="caution">
    <text evidence="1">The sequence shown here is derived from an EMBL/GenBank/DDBJ whole genome shotgun (WGS) entry which is preliminary data.</text>
</comment>
<gene>
    <name evidence="1" type="ORF">PUN28_019752</name>
</gene>
<dbReference type="EMBL" id="JADYXP020000027">
    <property type="protein sequence ID" value="KAL0099549.1"/>
    <property type="molecule type" value="Genomic_DNA"/>
</dbReference>
<protein>
    <submittedName>
        <fullName evidence="1">Uncharacterized protein</fullName>
    </submittedName>
</protein>
<evidence type="ECO:0000313" key="2">
    <source>
        <dbReference type="Proteomes" id="UP001430953"/>
    </source>
</evidence>
<sequence>MEMIEKILEGSEGLTVGIESQKNENSVTPFSELIKSCAQAEHALLHLSYNRISLLKTLRECLECASQLPNLSKKQFEDLQQNICSRTSVETCCRIPSDFLWLTPRNIAGTLATVLG</sequence>
<name>A0AAW2E791_9HYME</name>
<evidence type="ECO:0000313" key="1">
    <source>
        <dbReference type="EMBL" id="KAL0099549.1"/>
    </source>
</evidence>
<organism evidence="1 2">
    <name type="scientific">Cardiocondyla obscurior</name>
    <dbReference type="NCBI Taxonomy" id="286306"/>
    <lineage>
        <taxon>Eukaryota</taxon>
        <taxon>Metazoa</taxon>
        <taxon>Ecdysozoa</taxon>
        <taxon>Arthropoda</taxon>
        <taxon>Hexapoda</taxon>
        <taxon>Insecta</taxon>
        <taxon>Pterygota</taxon>
        <taxon>Neoptera</taxon>
        <taxon>Endopterygota</taxon>
        <taxon>Hymenoptera</taxon>
        <taxon>Apocrita</taxon>
        <taxon>Aculeata</taxon>
        <taxon>Formicoidea</taxon>
        <taxon>Formicidae</taxon>
        <taxon>Myrmicinae</taxon>
        <taxon>Cardiocondyla</taxon>
    </lineage>
</organism>
<accession>A0AAW2E791</accession>
<dbReference type="AlphaFoldDB" id="A0AAW2E791"/>
<keyword evidence="2" id="KW-1185">Reference proteome</keyword>